<proteinExistence type="predicted"/>
<keyword evidence="2" id="KW-0808">Transferase</keyword>
<dbReference type="InterPro" id="IPR043128">
    <property type="entry name" value="Rev_trsase/Diguanyl_cyclase"/>
</dbReference>
<dbReference type="Proteomes" id="UP001234989">
    <property type="component" value="Chromosome 7"/>
</dbReference>
<evidence type="ECO:0000313" key="12">
    <source>
        <dbReference type="Proteomes" id="UP001234989"/>
    </source>
</evidence>
<dbReference type="InterPro" id="IPR043502">
    <property type="entry name" value="DNA/RNA_pol_sf"/>
</dbReference>
<dbReference type="EMBL" id="CP133618">
    <property type="protein sequence ID" value="WMV38158.1"/>
    <property type="molecule type" value="Genomic_DNA"/>
</dbReference>
<keyword evidence="12" id="KW-1185">Reference proteome</keyword>
<protein>
    <submittedName>
        <fullName evidence="11">Uncharacterized protein</fullName>
    </submittedName>
</protein>
<evidence type="ECO:0000256" key="4">
    <source>
        <dbReference type="ARBA" id="ARBA00022722"/>
    </source>
</evidence>
<keyword evidence="4" id="KW-0540">Nuclease</keyword>
<gene>
    <name evidence="11" type="ORF">MTR67_031543</name>
</gene>
<dbReference type="GO" id="GO:0003964">
    <property type="term" value="F:RNA-directed DNA polymerase activity"/>
    <property type="evidence" value="ECO:0007669"/>
    <property type="project" value="UniProtKB-KW"/>
</dbReference>
<dbReference type="PANTHER" id="PTHR33064">
    <property type="entry name" value="POL PROTEIN"/>
    <property type="match status" value="1"/>
</dbReference>
<keyword evidence="1" id="KW-0645">Protease</keyword>
<dbReference type="PANTHER" id="PTHR33064:SF37">
    <property type="entry name" value="RIBONUCLEASE H"/>
    <property type="match status" value="1"/>
</dbReference>
<dbReference type="InterPro" id="IPR051320">
    <property type="entry name" value="Viral_Replic_Matur_Polypro"/>
</dbReference>
<evidence type="ECO:0000256" key="1">
    <source>
        <dbReference type="ARBA" id="ARBA00022670"/>
    </source>
</evidence>
<dbReference type="AlphaFoldDB" id="A0AAF0U2N1"/>
<evidence type="ECO:0000259" key="10">
    <source>
        <dbReference type="Pfam" id="PF17917"/>
    </source>
</evidence>
<evidence type="ECO:0000313" key="11">
    <source>
        <dbReference type="EMBL" id="WMV38158.1"/>
    </source>
</evidence>
<sequence>MMNMVFRKYLGIFVIVFINDILIYSRSEDEHTNHLRIVLQVLKNQQLFAKFSKCEFWVLTLPEGIDGFVVYCNASRIWLGCVLMQNGKFIAYASRQLKIHEKNYPTHDLELAAVVFTLKILSHYLYGVHIVVFTDHKSLQYVFKQKDLNLR</sequence>
<keyword evidence="8" id="KW-0695">RNA-directed DNA polymerase</keyword>
<dbReference type="GO" id="GO:0004519">
    <property type="term" value="F:endonuclease activity"/>
    <property type="evidence" value="ECO:0007669"/>
    <property type="project" value="UniProtKB-KW"/>
</dbReference>
<dbReference type="Pfam" id="PF00078">
    <property type="entry name" value="RVT_1"/>
    <property type="match status" value="1"/>
</dbReference>
<evidence type="ECO:0000256" key="3">
    <source>
        <dbReference type="ARBA" id="ARBA00022695"/>
    </source>
</evidence>
<evidence type="ECO:0000256" key="6">
    <source>
        <dbReference type="ARBA" id="ARBA00022759"/>
    </source>
</evidence>
<keyword evidence="5" id="KW-0064">Aspartyl protease</keyword>
<feature type="domain" description="Reverse transcriptase RNase H-like" evidence="10">
    <location>
        <begin position="68"/>
        <end position="149"/>
    </location>
</feature>
<feature type="domain" description="Reverse transcriptase" evidence="9">
    <location>
        <begin position="2"/>
        <end position="58"/>
    </location>
</feature>
<reference evidence="11" key="1">
    <citation type="submission" date="2023-08" db="EMBL/GenBank/DDBJ databases">
        <title>A de novo genome assembly of Solanum verrucosum Schlechtendal, a Mexican diploid species geographically isolated from the other diploid A-genome species in potato relatives.</title>
        <authorList>
            <person name="Hosaka K."/>
        </authorList>
    </citation>
    <scope>NUCLEOTIDE SEQUENCE</scope>
    <source>
        <tissue evidence="11">Young leaves</tissue>
    </source>
</reference>
<keyword evidence="3" id="KW-0548">Nucleotidyltransferase</keyword>
<evidence type="ECO:0000256" key="8">
    <source>
        <dbReference type="ARBA" id="ARBA00022918"/>
    </source>
</evidence>
<dbReference type="SUPFAM" id="SSF56672">
    <property type="entry name" value="DNA/RNA polymerases"/>
    <property type="match status" value="1"/>
</dbReference>
<evidence type="ECO:0000256" key="5">
    <source>
        <dbReference type="ARBA" id="ARBA00022750"/>
    </source>
</evidence>
<evidence type="ECO:0000259" key="9">
    <source>
        <dbReference type="Pfam" id="PF00078"/>
    </source>
</evidence>
<dbReference type="GO" id="GO:0004190">
    <property type="term" value="F:aspartic-type endopeptidase activity"/>
    <property type="evidence" value="ECO:0007669"/>
    <property type="project" value="UniProtKB-KW"/>
</dbReference>
<dbReference type="Pfam" id="PF17917">
    <property type="entry name" value="RT_RNaseH"/>
    <property type="match status" value="1"/>
</dbReference>
<dbReference type="GO" id="GO:0006508">
    <property type="term" value="P:proteolysis"/>
    <property type="evidence" value="ECO:0007669"/>
    <property type="project" value="UniProtKB-KW"/>
</dbReference>
<evidence type="ECO:0000256" key="2">
    <source>
        <dbReference type="ARBA" id="ARBA00022679"/>
    </source>
</evidence>
<dbReference type="InterPro" id="IPR000477">
    <property type="entry name" value="RT_dom"/>
</dbReference>
<dbReference type="InterPro" id="IPR041373">
    <property type="entry name" value="RT_RNaseH"/>
</dbReference>
<keyword evidence="7" id="KW-0378">Hydrolase</keyword>
<dbReference type="CDD" id="cd09274">
    <property type="entry name" value="RNase_HI_RT_Ty3"/>
    <property type="match status" value="1"/>
</dbReference>
<evidence type="ECO:0000256" key="7">
    <source>
        <dbReference type="ARBA" id="ARBA00022801"/>
    </source>
</evidence>
<name>A0AAF0U2N1_SOLVR</name>
<accession>A0AAF0U2N1</accession>
<dbReference type="Gene3D" id="3.30.70.270">
    <property type="match status" value="1"/>
</dbReference>
<keyword evidence="6" id="KW-0255">Endonuclease</keyword>
<organism evidence="11 12">
    <name type="scientific">Solanum verrucosum</name>
    <dbReference type="NCBI Taxonomy" id="315347"/>
    <lineage>
        <taxon>Eukaryota</taxon>
        <taxon>Viridiplantae</taxon>
        <taxon>Streptophyta</taxon>
        <taxon>Embryophyta</taxon>
        <taxon>Tracheophyta</taxon>
        <taxon>Spermatophyta</taxon>
        <taxon>Magnoliopsida</taxon>
        <taxon>eudicotyledons</taxon>
        <taxon>Gunneridae</taxon>
        <taxon>Pentapetalae</taxon>
        <taxon>asterids</taxon>
        <taxon>lamiids</taxon>
        <taxon>Solanales</taxon>
        <taxon>Solanaceae</taxon>
        <taxon>Solanoideae</taxon>
        <taxon>Solaneae</taxon>
        <taxon>Solanum</taxon>
    </lineage>
</organism>